<accession>M0M1D2</accession>
<dbReference type="Pfam" id="PF24381">
    <property type="entry name" value="DUF7537"/>
    <property type="match status" value="1"/>
</dbReference>
<evidence type="ECO:0000313" key="2">
    <source>
        <dbReference type="Proteomes" id="UP000011566"/>
    </source>
</evidence>
<comment type="caution">
    <text evidence="1">The sequence shown here is derived from an EMBL/GenBank/DDBJ whole genome shotgun (WGS) entry which is preliminary data.</text>
</comment>
<dbReference type="InterPro" id="IPR055959">
    <property type="entry name" value="DUF7537"/>
</dbReference>
<gene>
    <name evidence="1" type="ORF">C447_06556</name>
</gene>
<dbReference type="OrthoDB" id="248642at2157"/>
<dbReference type="PATRIC" id="fig|1132509.6.peg.1487"/>
<evidence type="ECO:0000313" key="1">
    <source>
        <dbReference type="EMBL" id="EMA39617.1"/>
    </source>
</evidence>
<dbReference type="AlphaFoldDB" id="M0M1D2"/>
<sequence length="305" mass="32830">MNGTHHPILVWVVALALVLTGCNGFVPGDGPSTETVTPVAVPTDEPTPTPTPQLAPGLEEAGVTDPFELGEAHAAALDDRSFTVHSETTVRFANGSVYRHDERIGRFAANRSRYDVSSNGSGSVPIHNVSYYSVEAWSDGSQVLTAQRIDENASYDVRRGLDGSPASVSEGYNGFFRFEPGTGQAVYTLFGATETRFVGETRRNGNGFYQVTATNVTNPNAFADVGTTDLRYPSLRALVAPNGLVREYRLDYTATLDDPGNPNETGRTVHVDRWVSYTDVGTTSIERPPWYDEAVANASTATTTG</sequence>
<dbReference type="Proteomes" id="UP000011566">
    <property type="component" value="Unassembled WGS sequence"/>
</dbReference>
<keyword evidence="2" id="KW-1185">Reference proteome</keyword>
<name>M0M1D2_9EURY</name>
<organism evidence="1 2">
    <name type="scientific">Halococcus hamelinensis 100A6</name>
    <dbReference type="NCBI Taxonomy" id="1132509"/>
    <lineage>
        <taxon>Archaea</taxon>
        <taxon>Methanobacteriati</taxon>
        <taxon>Methanobacteriota</taxon>
        <taxon>Stenosarchaea group</taxon>
        <taxon>Halobacteria</taxon>
        <taxon>Halobacteriales</taxon>
        <taxon>Halococcaceae</taxon>
        <taxon>Halococcus</taxon>
    </lineage>
</organism>
<dbReference type="EMBL" id="AOMB01000017">
    <property type="protein sequence ID" value="EMA39617.1"/>
    <property type="molecule type" value="Genomic_DNA"/>
</dbReference>
<dbReference type="eggNOG" id="arCOG02830">
    <property type="taxonomic scope" value="Archaea"/>
</dbReference>
<protein>
    <submittedName>
        <fullName evidence="1">Uncharacterized protein</fullName>
    </submittedName>
</protein>
<reference evidence="1 2" key="1">
    <citation type="journal article" date="2014" name="PLoS Genet.">
        <title>Phylogenetically driven sequencing of extremely halophilic archaea reveals strategies for static and dynamic osmo-response.</title>
        <authorList>
            <person name="Becker E.A."/>
            <person name="Seitzer P.M."/>
            <person name="Tritt A."/>
            <person name="Larsen D."/>
            <person name="Krusor M."/>
            <person name="Yao A.I."/>
            <person name="Wu D."/>
            <person name="Madern D."/>
            <person name="Eisen J.A."/>
            <person name="Darling A.E."/>
            <person name="Facciotti M.T."/>
        </authorList>
    </citation>
    <scope>NUCLEOTIDE SEQUENCE [LARGE SCALE GENOMIC DNA]</scope>
    <source>
        <strain evidence="1 2">100A6</strain>
    </source>
</reference>
<proteinExistence type="predicted"/>
<dbReference type="RefSeq" id="WP_007692069.1">
    <property type="nucleotide sequence ID" value="NZ_AJRK01000404.1"/>
</dbReference>